<accession>A0A127PJ07</accession>
<organism evidence="1">
    <name type="scientific">Collimonas fungivorans</name>
    <dbReference type="NCBI Taxonomy" id="158899"/>
    <lineage>
        <taxon>Bacteria</taxon>
        <taxon>Pseudomonadati</taxon>
        <taxon>Pseudomonadota</taxon>
        <taxon>Betaproteobacteria</taxon>
        <taxon>Burkholderiales</taxon>
        <taxon>Oxalobacteraceae</taxon>
        <taxon>Collimonas</taxon>
    </lineage>
</organism>
<evidence type="ECO:0000313" key="1">
    <source>
        <dbReference type="EMBL" id="AMO97768.1"/>
    </source>
</evidence>
<dbReference type="EMBL" id="CP013232">
    <property type="protein sequence ID" value="AMO97768.1"/>
    <property type="molecule type" value="Genomic_DNA"/>
</dbReference>
<sequence>MHHNFADIVFCLVPFQSGIVNRYDPISLKWQAHRLAFLPVYFQTKK</sequence>
<dbReference type="AlphaFoldDB" id="A0A127PJ07"/>
<dbReference type="PATRIC" id="fig|158899.10.peg.5122"/>
<evidence type="ECO:0000313" key="2">
    <source>
        <dbReference type="Proteomes" id="UP000072421"/>
    </source>
</evidence>
<proteinExistence type="predicted"/>
<gene>
    <name evidence="1" type="ORF">CFter6_5198</name>
</gene>
<dbReference type="Proteomes" id="UP000072421">
    <property type="component" value="Chromosome"/>
</dbReference>
<protein>
    <submittedName>
        <fullName evidence="1">Uncharacterized protein</fullName>
    </submittedName>
</protein>
<name>A0A127PJ07_9BURK</name>
<reference evidence="1 2" key="1">
    <citation type="submission" date="2015-11" db="EMBL/GenBank/DDBJ databases">
        <title>Exploring the genomic traits of fungus-feeding bacterial genus Collimonas.</title>
        <authorList>
            <person name="Song C."/>
            <person name="Schmidt R."/>
            <person name="de Jager V."/>
            <person name="Krzyzanowska D."/>
            <person name="Jongedijk E."/>
            <person name="Cankar K."/>
            <person name="Beekwilder J."/>
            <person name="van Veen A."/>
            <person name="de Boer W."/>
            <person name="van Veen J.A."/>
            <person name="Garbeva P."/>
        </authorList>
    </citation>
    <scope>NUCLEOTIDE SEQUENCE [LARGE SCALE GENOMIC DNA]</scope>
    <source>
        <strain evidence="1 2">Ter6</strain>
    </source>
</reference>